<name>A0A7M7T4Y6_STRPU</name>
<accession>A0A7M7T4Y6</accession>
<organism evidence="2 3">
    <name type="scientific">Strongylocentrotus purpuratus</name>
    <name type="common">Purple sea urchin</name>
    <dbReference type="NCBI Taxonomy" id="7668"/>
    <lineage>
        <taxon>Eukaryota</taxon>
        <taxon>Metazoa</taxon>
        <taxon>Echinodermata</taxon>
        <taxon>Eleutherozoa</taxon>
        <taxon>Echinozoa</taxon>
        <taxon>Echinoidea</taxon>
        <taxon>Euechinoidea</taxon>
        <taxon>Echinacea</taxon>
        <taxon>Camarodonta</taxon>
        <taxon>Echinidea</taxon>
        <taxon>Strongylocentrotidae</taxon>
        <taxon>Strongylocentrotus</taxon>
    </lineage>
</organism>
<evidence type="ECO:0000256" key="1">
    <source>
        <dbReference type="SAM" id="MobiDB-lite"/>
    </source>
</evidence>
<dbReference type="AlphaFoldDB" id="A0A7M7T4Y6"/>
<evidence type="ECO:0000313" key="2">
    <source>
        <dbReference type="EnsemblMetazoa" id="XP_030854173"/>
    </source>
</evidence>
<feature type="compositionally biased region" description="Basic residues" evidence="1">
    <location>
        <begin position="147"/>
        <end position="168"/>
    </location>
</feature>
<proteinExistence type="predicted"/>
<sequence length="174" mass="19475">MDYADPLKRPLQLPAPKILNWTIKPVEIERSKPSPGQILGSHGPPTALTDQTIGPRSEEEDRLPATDGGDFAKRASKTQKEPSSRRFPKPTNPALNPDTTAPDEPQKRASKTQKEPSSRRFPKPTNPALNPDTTAPDEPQNAMDPKTKKKRLRKFLKRARKLRPKHKPAKADEE</sequence>
<keyword evidence="3" id="KW-1185">Reference proteome</keyword>
<reference evidence="2" key="2">
    <citation type="submission" date="2021-01" db="UniProtKB">
        <authorList>
            <consortium name="EnsemblMetazoa"/>
        </authorList>
    </citation>
    <scope>IDENTIFICATION</scope>
</reference>
<feature type="compositionally biased region" description="Basic and acidic residues" evidence="1">
    <location>
        <begin position="104"/>
        <end position="118"/>
    </location>
</feature>
<dbReference type="RefSeq" id="XP_030854173.1">
    <property type="nucleotide sequence ID" value="XM_030998313.1"/>
</dbReference>
<dbReference type="GeneID" id="105444130"/>
<feature type="region of interest" description="Disordered" evidence="1">
    <location>
        <begin position="29"/>
        <end position="174"/>
    </location>
</feature>
<protein>
    <submittedName>
        <fullName evidence="2">Uncharacterized protein</fullName>
    </submittedName>
</protein>
<evidence type="ECO:0000313" key="3">
    <source>
        <dbReference type="Proteomes" id="UP000007110"/>
    </source>
</evidence>
<dbReference type="OrthoDB" id="10233030at2759"/>
<dbReference type="EnsemblMetazoa" id="XM_030998313">
    <property type="protein sequence ID" value="XP_030854173"/>
    <property type="gene ID" value="LOC105444130"/>
</dbReference>
<feature type="compositionally biased region" description="Basic and acidic residues" evidence="1">
    <location>
        <begin position="56"/>
        <end position="84"/>
    </location>
</feature>
<dbReference type="InParanoid" id="A0A7M7T4Y6"/>
<dbReference type="EnsemblMetazoa" id="XM_030998314">
    <property type="protein sequence ID" value="XP_030854174"/>
    <property type="gene ID" value="LOC105444130"/>
</dbReference>
<dbReference type="Proteomes" id="UP000007110">
    <property type="component" value="Unassembled WGS sequence"/>
</dbReference>
<reference evidence="3" key="1">
    <citation type="submission" date="2015-02" db="EMBL/GenBank/DDBJ databases">
        <title>Genome sequencing for Strongylocentrotus purpuratus.</title>
        <authorList>
            <person name="Murali S."/>
            <person name="Liu Y."/>
            <person name="Vee V."/>
            <person name="English A."/>
            <person name="Wang M."/>
            <person name="Skinner E."/>
            <person name="Han Y."/>
            <person name="Muzny D.M."/>
            <person name="Worley K.C."/>
            <person name="Gibbs R.A."/>
        </authorList>
    </citation>
    <scope>NUCLEOTIDE SEQUENCE</scope>
</reference>
<dbReference type="KEGG" id="spu:105444130"/>
<dbReference type="RefSeq" id="XP_030854174.1">
    <property type="nucleotide sequence ID" value="XM_030998314.1"/>
</dbReference>